<keyword evidence="1" id="KW-0472">Membrane</keyword>
<sequence length="241" mass="26869">MASQRADNQLLIRCFTLWKRDIGRKGRAWRTVVFVVKLVMWIVLTLVGAMLVAQQLLDIGTVMLFLSLLCAMSFDFMSGCSLVKQDTDWPSDERKATISRFIFSLKAEGEFEASDLPTLISVIDEQKTLMDEKVRNLRSLMTDVVAAGLFATICTQAMSINVLTEEGSIQETVGSILLLGMALVALVVSIAIVAQHFLDECIWMSGSDLSSCKEALRLASMSCFQDCWMTAERIGKHMRHV</sequence>
<protein>
    <recommendedName>
        <fullName evidence="4">MotA/TolQ/ExbB proton channel family protein</fullName>
    </recommendedName>
</protein>
<accession>A0ABT7V410</accession>
<keyword evidence="3" id="KW-1185">Reference proteome</keyword>
<proteinExistence type="predicted"/>
<organism evidence="2 3">
    <name type="scientific">Thermophilibacter provencensis</name>
    <dbReference type="NCBI Taxonomy" id="1852386"/>
    <lineage>
        <taxon>Bacteria</taxon>
        <taxon>Bacillati</taxon>
        <taxon>Actinomycetota</taxon>
        <taxon>Coriobacteriia</taxon>
        <taxon>Coriobacteriales</taxon>
        <taxon>Atopobiaceae</taxon>
        <taxon>Thermophilibacter</taxon>
    </lineage>
</organism>
<name>A0ABT7V410_9ACTN</name>
<evidence type="ECO:0000256" key="1">
    <source>
        <dbReference type="SAM" id="Phobius"/>
    </source>
</evidence>
<evidence type="ECO:0000313" key="2">
    <source>
        <dbReference type="EMBL" id="MDM8271321.1"/>
    </source>
</evidence>
<reference evidence="2" key="1">
    <citation type="submission" date="2023-06" db="EMBL/GenBank/DDBJ databases">
        <title>Identification and characterization of horizontal gene transfer across gut microbiota members of farm animals based on homology search.</title>
        <authorList>
            <person name="Schwarzerova J."/>
            <person name="Nykrynova M."/>
            <person name="Jureckova K."/>
            <person name="Cejkova D."/>
            <person name="Rychlik I."/>
        </authorList>
    </citation>
    <scope>NUCLEOTIDE SEQUENCE</scope>
    <source>
        <strain evidence="2">153_Feed</strain>
    </source>
</reference>
<dbReference type="Proteomes" id="UP001529256">
    <property type="component" value="Unassembled WGS sequence"/>
</dbReference>
<comment type="caution">
    <text evidence="2">The sequence shown here is derived from an EMBL/GenBank/DDBJ whole genome shotgun (WGS) entry which is preliminary data.</text>
</comment>
<evidence type="ECO:0008006" key="4">
    <source>
        <dbReference type="Google" id="ProtNLM"/>
    </source>
</evidence>
<reference evidence="2" key="2">
    <citation type="submission" date="2023-06" db="EMBL/GenBank/DDBJ databases">
        <authorList>
            <person name="Zeman M."/>
            <person name="Kubasova T."/>
            <person name="Jahodarova E."/>
            <person name="Nykrynova M."/>
            <person name="Rychlik I."/>
        </authorList>
    </citation>
    <scope>NUCLEOTIDE SEQUENCE</scope>
    <source>
        <strain evidence="2">153_Feed</strain>
    </source>
</reference>
<feature type="transmembrane region" description="Helical" evidence="1">
    <location>
        <begin position="28"/>
        <end position="53"/>
    </location>
</feature>
<gene>
    <name evidence="2" type="ORF">QUW25_06520</name>
</gene>
<feature type="transmembrane region" description="Helical" evidence="1">
    <location>
        <begin position="59"/>
        <end position="77"/>
    </location>
</feature>
<dbReference type="RefSeq" id="WP_289511405.1">
    <property type="nucleotide sequence ID" value="NZ_JAUDEA010000008.1"/>
</dbReference>
<feature type="transmembrane region" description="Helical" evidence="1">
    <location>
        <begin position="172"/>
        <end position="194"/>
    </location>
</feature>
<feature type="transmembrane region" description="Helical" evidence="1">
    <location>
        <begin position="140"/>
        <end position="160"/>
    </location>
</feature>
<keyword evidence="1" id="KW-1133">Transmembrane helix</keyword>
<keyword evidence="1" id="KW-0812">Transmembrane</keyword>
<dbReference type="EMBL" id="JAUDEA010000008">
    <property type="protein sequence ID" value="MDM8271321.1"/>
    <property type="molecule type" value="Genomic_DNA"/>
</dbReference>
<evidence type="ECO:0000313" key="3">
    <source>
        <dbReference type="Proteomes" id="UP001529256"/>
    </source>
</evidence>